<protein>
    <submittedName>
        <fullName evidence="1">Uncharacterized protein</fullName>
    </submittedName>
</protein>
<proteinExistence type="predicted"/>
<dbReference type="Proteomes" id="UP000198795">
    <property type="component" value="Unassembled WGS sequence"/>
</dbReference>
<reference evidence="1 2" key="1">
    <citation type="submission" date="2016-10" db="EMBL/GenBank/DDBJ databases">
        <authorList>
            <person name="Varghese N."/>
            <person name="Submissions S."/>
        </authorList>
    </citation>
    <scope>NUCLEOTIDE SEQUENCE [LARGE SCALE GENOMIC DNA]</scope>
    <source>
        <strain evidence="1 2">CGMCC 1.6497</strain>
    </source>
</reference>
<dbReference type="EMBL" id="FNJC01000004">
    <property type="protein sequence ID" value="SDP37919.1"/>
    <property type="molecule type" value="Genomic_DNA"/>
</dbReference>
<organism evidence="1 2">
    <name type="scientific">Filomicrobium insigne</name>
    <dbReference type="NCBI Taxonomy" id="418854"/>
    <lineage>
        <taxon>Bacteria</taxon>
        <taxon>Pseudomonadati</taxon>
        <taxon>Pseudomonadota</taxon>
        <taxon>Alphaproteobacteria</taxon>
        <taxon>Hyphomicrobiales</taxon>
        <taxon>Hyphomicrobiaceae</taxon>
        <taxon>Filomicrobium</taxon>
    </lineage>
</organism>
<comment type="caution">
    <text evidence="1">The sequence shown here is derived from an EMBL/GenBank/DDBJ whole genome shotgun (WGS) entry which is preliminary data.</text>
</comment>
<evidence type="ECO:0000313" key="2">
    <source>
        <dbReference type="Proteomes" id="UP000198795"/>
    </source>
</evidence>
<name>A0A1H0S8T4_9HYPH</name>
<evidence type="ECO:0000313" key="1">
    <source>
        <dbReference type="EMBL" id="SDP37919.1"/>
    </source>
</evidence>
<keyword evidence="2" id="KW-1185">Reference proteome</keyword>
<gene>
    <name evidence="1" type="ORF">SAMN04488061_2776</name>
</gene>
<accession>A0A1H0S8T4</accession>
<sequence>MPAAAPRILQRVRRAARCSIRSDAAGAPPDIHPTHFILLRPEARSIGAKPPIFRVRVVAKVDAVIEGQHPESVVNGWLWKSVEKAQYDPMCDVGGVWPPKKGFRVTADVRRGNDDVHCNRPRDFRFLGIATTAA</sequence>